<accession>A0A8H3IRU3</accession>
<dbReference type="OrthoDB" id="2951834at2759"/>
<proteinExistence type="predicted"/>
<keyword evidence="3" id="KW-1185">Reference proteome</keyword>
<evidence type="ECO:0000313" key="3">
    <source>
        <dbReference type="Proteomes" id="UP000664534"/>
    </source>
</evidence>
<organism evidence="2 3">
    <name type="scientific">Imshaugia aleurites</name>
    <dbReference type="NCBI Taxonomy" id="172621"/>
    <lineage>
        <taxon>Eukaryota</taxon>
        <taxon>Fungi</taxon>
        <taxon>Dikarya</taxon>
        <taxon>Ascomycota</taxon>
        <taxon>Pezizomycotina</taxon>
        <taxon>Lecanoromycetes</taxon>
        <taxon>OSLEUM clade</taxon>
        <taxon>Lecanoromycetidae</taxon>
        <taxon>Lecanorales</taxon>
        <taxon>Lecanorineae</taxon>
        <taxon>Parmeliaceae</taxon>
        <taxon>Imshaugia</taxon>
    </lineage>
</organism>
<sequence length="236" mass="26775">MTSTVPKLTPLGDSKHGGALLTLPRQIRDEIYRLLVKGRYLVHRQSNTEPGVSFLKGGTEFDEPDLVILQISRLISSEAQDVLYSESIFRYIIPTYLGAALRPQIEAVNRMKKIEVHINPEYDYGFEKEARTLIQIPRGASIETIFDDFAGMETLRESLHINSYWRLDYIGSLGTSPLPALSALNGFRTIAIKIIPRKVHKDQTNQELSKYISSNEELKATFERLRQEIKAAIKPS</sequence>
<name>A0A8H3IRU3_9LECA</name>
<protein>
    <submittedName>
        <fullName evidence="2">Uncharacterized protein</fullName>
    </submittedName>
</protein>
<evidence type="ECO:0000313" key="2">
    <source>
        <dbReference type="EMBL" id="CAF9929213.1"/>
    </source>
</evidence>
<dbReference type="Proteomes" id="UP000664534">
    <property type="component" value="Unassembled WGS sequence"/>
</dbReference>
<evidence type="ECO:0000256" key="1">
    <source>
        <dbReference type="SAM" id="Coils"/>
    </source>
</evidence>
<reference evidence="2" key="1">
    <citation type="submission" date="2021-03" db="EMBL/GenBank/DDBJ databases">
        <authorList>
            <person name="Tagirdzhanova G."/>
        </authorList>
    </citation>
    <scope>NUCLEOTIDE SEQUENCE</scope>
</reference>
<dbReference type="EMBL" id="CAJPDT010000052">
    <property type="protein sequence ID" value="CAF9929213.1"/>
    <property type="molecule type" value="Genomic_DNA"/>
</dbReference>
<dbReference type="AlphaFoldDB" id="A0A8H3IRU3"/>
<feature type="coiled-coil region" evidence="1">
    <location>
        <begin position="201"/>
        <end position="228"/>
    </location>
</feature>
<keyword evidence="1" id="KW-0175">Coiled coil</keyword>
<comment type="caution">
    <text evidence="2">The sequence shown here is derived from an EMBL/GenBank/DDBJ whole genome shotgun (WGS) entry which is preliminary data.</text>
</comment>
<gene>
    <name evidence="2" type="ORF">IMSHALPRED_007857</name>
</gene>